<dbReference type="Proteomes" id="UP000650511">
    <property type="component" value="Unassembled WGS sequence"/>
</dbReference>
<feature type="compositionally biased region" description="Low complexity" evidence="1">
    <location>
        <begin position="33"/>
        <end position="46"/>
    </location>
</feature>
<feature type="region of interest" description="Disordered" evidence="1">
    <location>
        <begin position="243"/>
        <end position="262"/>
    </location>
</feature>
<protein>
    <submittedName>
        <fullName evidence="3">Uncharacterized protein</fullName>
    </submittedName>
</protein>
<evidence type="ECO:0000313" key="3">
    <source>
        <dbReference type="EMBL" id="GGI06925.1"/>
    </source>
</evidence>
<keyword evidence="2" id="KW-0732">Signal</keyword>
<feature type="region of interest" description="Disordered" evidence="1">
    <location>
        <begin position="29"/>
        <end position="52"/>
    </location>
</feature>
<organism evidence="3 4">
    <name type="scientific">Egicoccus halophilus</name>
    <dbReference type="NCBI Taxonomy" id="1670830"/>
    <lineage>
        <taxon>Bacteria</taxon>
        <taxon>Bacillati</taxon>
        <taxon>Actinomycetota</taxon>
        <taxon>Nitriliruptoria</taxon>
        <taxon>Egicoccales</taxon>
        <taxon>Egicoccaceae</taxon>
        <taxon>Egicoccus</taxon>
    </lineage>
</organism>
<feature type="chain" id="PRO_5039301700" evidence="2">
    <location>
        <begin position="18"/>
        <end position="262"/>
    </location>
</feature>
<reference evidence="3" key="2">
    <citation type="submission" date="2020-09" db="EMBL/GenBank/DDBJ databases">
        <authorList>
            <person name="Sun Q."/>
            <person name="Zhou Y."/>
        </authorList>
    </citation>
    <scope>NUCLEOTIDE SEQUENCE</scope>
    <source>
        <strain evidence="3">CGMCC 1.14988</strain>
    </source>
</reference>
<dbReference type="AlphaFoldDB" id="A0A8J3A8T2"/>
<name>A0A8J3A8T2_9ACTN</name>
<sequence length="262" mass="26844">MLGVVAALAGLLSLAFAPSERTVALDVVDGDDPPSGSGSSVAVGSDELPGDPDLEARIADDVVAYVNSERRARSMTLLGILDDTHATAANEARLRDQEPDRDLLEAYGEEAVVARELHVRLGTGTRSGEAVAGWVANDQADTLLDRSATGIAVAAACQPGERGGDLVITVHVVQSASGPTAPGPIADDRPGAGRGEACQFADLATGPTAQDGTLAPAAVTLAATVALALALLEWQRRRHRAGLLASPQRVAPPDGPDEERSV</sequence>
<keyword evidence="4" id="KW-1185">Reference proteome</keyword>
<reference evidence="3" key="1">
    <citation type="journal article" date="2014" name="Int. J. Syst. Evol. Microbiol.">
        <title>Complete genome sequence of Corynebacterium casei LMG S-19264T (=DSM 44701T), isolated from a smear-ripened cheese.</title>
        <authorList>
            <consortium name="US DOE Joint Genome Institute (JGI-PGF)"/>
            <person name="Walter F."/>
            <person name="Albersmeier A."/>
            <person name="Kalinowski J."/>
            <person name="Ruckert C."/>
        </authorList>
    </citation>
    <scope>NUCLEOTIDE SEQUENCE</scope>
    <source>
        <strain evidence="3">CGMCC 1.14988</strain>
    </source>
</reference>
<evidence type="ECO:0000256" key="2">
    <source>
        <dbReference type="SAM" id="SignalP"/>
    </source>
</evidence>
<evidence type="ECO:0000313" key="4">
    <source>
        <dbReference type="Proteomes" id="UP000650511"/>
    </source>
</evidence>
<accession>A0A8J3A8T2</accession>
<feature type="signal peptide" evidence="2">
    <location>
        <begin position="1"/>
        <end position="17"/>
    </location>
</feature>
<proteinExistence type="predicted"/>
<gene>
    <name evidence="3" type="ORF">GCM10011354_21530</name>
</gene>
<evidence type="ECO:0000256" key="1">
    <source>
        <dbReference type="SAM" id="MobiDB-lite"/>
    </source>
</evidence>
<comment type="caution">
    <text evidence="3">The sequence shown here is derived from an EMBL/GenBank/DDBJ whole genome shotgun (WGS) entry which is preliminary data.</text>
</comment>
<dbReference type="EMBL" id="BMHA01000007">
    <property type="protein sequence ID" value="GGI06925.1"/>
    <property type="molecule type" value="Genomic_DNA"/>
</dbReference>